<name>A0A2C5Z9P2_9HYPO</name>
<reference evidence="4 5" key="1">
    <citation type="submission" date="2017-06" db="EMBL/GenBank/DDBJ databases">
        <title>Ant-infecting Ophiocordyceps genomes reveal a high diversity of potential behavioral manipulation genes and a possible major role for enterotoxins.</title>
        <authorList>
            <person name="De Bekker C."/>
            <person name="Evans H.C."/>
            <person name="Brachmann A."/>
            <person name="Hughes D.P."/>
        </authorList>
    </citation>
    <scope>NUCLEOTIDE SEQUENCE [LARGE SCALE GENOMIC DNA]</scope>
    <source>
        <strain evidence="4 5">1348a</strain>
    </source>
</reference>
<feature type="chain" id="PRO_5012089849" description="DUF7732 domain-containing protein" evidence="2">
    <location>
        <begin position="21"/>
        <end position="276"/>
    </location>
</feature>
<evidence type="ECO:0000259" key="3">
    <source>
        <dbReference type="Pfam" id="PF24866"/>
    </source>
</evidence>
<organism evidence="4 5">
    <name type="scientific">Ophiocordyceps australis</name>
    <dbReference type="NCBI Taxonomy" id="1399860"/>
    <lineage>
        <taxon>Eukaryota</taxon>
        <taxon>Fungi</taxon>
        <taxon>Dikarya</taxon>
        <taxon>Ascomycota</taxon>
        <taxon>Pezizomycotina</taxon>
        <taxon>Sordariomycetes</taxon>
        <taxon>Hypocreomycetidae</taxon>
        <taxon>Hypocreales</taxon>
        <taxon>Ophiocordycipitaceae</taxon>
        <taxon>Ophiocordyceps</taxon>
    </lineage>
</organism>
<feature type="compositionally biased region" description="Gly residues" evidence="1">
    <location>
        <begin position="46"/>
        <end position="84"/>
    </location>
</feature>
<evidence type="ECO:0000313" key="4">
    <source>
        <dbReference type="EMBL" id="PHH76593.1"/>
    </source>
</evidence>
<feature type="signal peptide" evidence="2">
    <location>
        <begin position="1"/>
        <end position="20"/>
    </location>
</feature>
<dbReference type="PANTHER" id="PTHR42091">
    <property type="entry name" value="CONSERVED GLYCINE-RICH PROTEIN (AFU_ORTHOLOGUE AFUA_7G02440)"/>
    <property type="match status" value="1"/>
</dbReference>
<comment type="caution">
    <text evidence="4">The sequence shown here is derived from an EMBL/GenBank/DDBJ whole genome shotgun (WGS) entry which is preliminary data.</text>
</comment>
<proteinExistence type="predicted"/>
<evidence type="ECO:0000256" key="2">
    <source>
        <dbReference type="SAM" id="SignalP"/>
    </source>
</evidence>
<sequence>MRLDALLIFACLFGQGAVSAIQPPEHVASTDIAAVQEHHLFKRRGGGGGGGRGGGSVGGGSRGGSSGGRPGGSSGGRGNGGASGSRGNTAPGSNVGGTSRGGTGPQPRFGGGQFYGGGATRPYRSGGISPLGIAPFALAGAALAFWPGLWLFGAHMYPYNYVHHYHNDSSNRNETANVLCGCAQFAECGCDENNNTAYYNDLIGNGSYDALNKSVVNVGEFRGNKTLLINGTLPNGTTADGADENAAGLGPGPRSLIEAAGLWPAFAAIIAAVFMA</sequence>
<protein>
    <recommendedName>
        <fullName evidence="3">DUF7732 domain-containing protein</fullName>
    </recommendedName>
</protein>
<feature type="region of interest" description="Disordered" evidence="1">
    <location>
        <begin position="42"/>
        <end position="116"/>
    </location>
</feature>
<evidence type="ECO:0000313" key="5">
    <source>
        <dbReference type="Proteomes" id="UP000224854"/>
    </source>
</evidence>
<gene>
    <name evidence="4" type="ORF">CDD82_3920</name>
</gene>
<dbReference type="AlphaFoldDB" id="A0A2C5Z9P2"/>
<keyword evidence="2" id="KW-0732">Signal</keyword>
<accession>A0A2C5Z9P2</accession>
<feature type="compositionally biased region" description="Gly residues" evidence="1">
    <location>
        <begin position="94"/>
        <end position="116"/>
    </location>
</feature>
<dbReference type="InterPro" id="IPR056634">
    <property type="entry name" value="DUF7732"/>
</dbReference>
<dbReference type="PANTHER" id="PTHR42091:SF1">
    <property type="entry name" value="CONSERVED GLYCINE-RICH PROTEIN (AFU_ORTHOLOGUE AFUA_7G02440)"/>
    <property type="match status" value="1"/>
</dbReference>
<dbReference type="EMBL" id="NJEU01000309">
    <property type="protein sequence ID" value="PHH76593.1"/>
    <property type="molecule type" value="Genomic_DNA"/>
</dbReference>
<keyword evidence="5" id="KW-1185">Reference proteome</keyword>
<dbReference type="Proteomes" id="UP000224854">
    <property type="component" value="Unassembled WGS sequence"/>
</dbReference>
<dbReference type="OrthoDB" id="5425547at2759"/>
<feature type="domain" description="DUF7732" evidence="3">
    <location>
        <begin position="114"/>
        <end position="237"/>
    </location>
</feature>
<evidence type="ECO:0000256" key="1">
    <source>
        <dbReference type="SAM" id="MobiDB-lite"/>
    </source>
</evidence>
<dbReference type="Pfam" id="PF24866">
    <property type="entry name" value="DUF7732"/>
    <property type="match status" value="1"/>
</dbReference>